<evidence type="ECO:0000256" key="2">
    <source>
        <dbReference type="ARBA" id="ARBA00022475"/>
    </source>
</evidence>
<evidence type="ECO:0000256" key="3">
    <source>
        <dbReference type="ARBA" id="ARBA00022692"/>
    </source>
</evidence>
<evidence type="ECO:0000259" key="8">
    <source>
        <dbReference type="PROSITE" id="PS51841"/>
    </source>
</evidence>
<dbReference type="STRING" id="1640674.SAMN05216323_100250"/>
<dbReference type="RefSeq" id="WP_092434376.1">
    <property type="nucleotide sequence ID" value="NZ_FMYP01000002.1"/>
</dbReference>
<dbReference type="Pfam" id="PF04277">
    <property type="entry name" value="OAD_gamma"/>
    <property type="match status" value="1"/>
</dbReference>
<dbReference type="Proteomes" id="UP000199452">
    <property type="component" value="Unassembled WGS sequence"/>
</dbReference>
<organism evidence="9 10">
    <name type="scientific">Williamwhitmania taraxaci</name>
    <dbReference type="NCBI Taxonomy" id="1640674"/>
    <lineage>
        <taxon>Bacteria</taxon>
        <taxon>Pseudomonadati</taxon>
        <taxon>Bacteroidota</taxon>
        <taxon>Bacteroidia</taxon>
        <taxon>Bacteroidales</taxon>
        <taxon>Williamwhitmaniaceae</taxon>
        <taxon>Williamwhitmania</taxon>
    </lineage>
</organism>
<dbReference type="GO" id="GO:0005886">
    <property type="term" value="C:plasma membrane"/>
    <property type="evidence" value="ECO:0007669"/>
    <property type="project" value="UniProtKB-SubCell"/>
</dbReference>
<dbReference type="GO" id="GO:0015081">
    <property type="term" value="F:sodium ion transmembrane transporter activity"/>
    <property type="evidence" value="ECO:0007669"/>
    <property type="project" value="InterPro"/>
</dbReference>
<dbReference type="InterPro" id="IPR005899">
    <property type="entry name" value="Na_pump_deCOase"/>
</dbReference>
<evidence type="ECO:0000256" key="1">
    <source>
        <dbReference type="ARBA" id="ARBA00004236"/>
    </source>
</evidence>
<protein>
    <submittedName>
        <fullName evidence="9">Lamin Tail Domain</fullName>
    </submittedName>
</protein>
<gene>
    <name evidence="9" type="ORF">SAMN05216323_100250</name>
</gene>
<dbReference type="OrthoDB" id="1446022at2"/>
<evidence type="ECO:0000256" key="7">
    <source>
        <dbReference type="SAM" id="SignalP"/>
    </source>
</evidence>
<feature type="transmembrane region" description="Helical" evidence="6">
    <location>
        <begin position="187"/>
        <end position="210"/>
    </location>
</feature>
<proteinExistence type="predicted"/>
<evidence type="ECO:0000313" key="10">
    <source>
        <dbReference type="Proteomes" id="UP000199452"/>
    </source>
</evidence>
<comment type="subcellular location">
    <subcellularLocation>
        <location evidence="1">Cell membrane</location>
    </subcellularLocation>
</comment>
<evidence type="ECO:0000313" key="9">
    <source>
        <dbReference type="EMBL" id="SDB83028.1"/>
    </source>
</evidence>
<dbReference type="GO" id="GO:0036376">
    <property type="term" value="P:sodium ion export across plasma membrane"/>
    <property type="evidence" value="ECO:0007669"/>
    <property type="project" value="InterPro"/>
</dbReference>
<dbReference type="InterPro" id="IPR001322">
    <property type="entry name" value="Lamin_tail_dom"/>
</dbReference>
<keyword evidence="7" id="KW-0732">Signal</keyword>
<feature type="chain" id="PRO_5011729397" evidence="7">
    <location>
        <begin position="25"/>
        <end position="302"/>
    </location>
</feature>
<dbReference type="PROSITE" id="PS51841">
    <property type="entry name" value="LTD"/>
    <property type="match status" value="1"/>
</dbReference>
<sequence>MKLVKKLAFTLGLFTLTYAGFAQSARDLRINEVLLINNSSYVDNFGSRSAWVELFNTAYNKVNVAGCYFTDDMSNPTKYRIPTKDQNTVVETRSFTIFFADGKTTHGTFHLNFKMDSTSKFIALFDGDGRTLIDSMSIPQQTGDISFGRIADGDVVIGKLDKTTPMATNITEEMVSPGTRFAAADPIGIGMAISAMSVVFTALMLLYLFFKFIGKANMTAQVKKSSGTSEVTQKEIQEAEISGDVIAAISAALYLYETELHDQESTILTINRVTKTYSPWSSKIYGLRQMPPLQTRKPEFNR</sequence>
<feature type="domain" description="LTD" evidence="8">
    <location>
        <begin position="10"/>
        <end position="140"/>
    </location>
</feature>
<dbReference type="EMBL" id="FMYP01000002">
    <property type="protein sequence ID" value="SDB83028.1"/>
    <property type="molecule type" value="Genomic_DNA"/>
</dbReference>
<accession>A0A1G6GLY7</accession>
<evidence type="ECO:0000256" key="4">
    <source>
        <dbReference type="ARBA" id="ARBA00022989"/>
    </source>
</evidence>
<feature type="signal peptide" evidence="7">
    <location>
        <begin position="1"/>
        <end position="24"/>
    </location>
</feature>
<keyword evidence="10" id="KW-1185">Reference proteome</keyword>
<keyword evidence="4 6" id="KW-1133">Transmembrane helix</keyword>
<name>A0A1G6GLY7_9BACT</name>
<keyword evidence="3 6" id="KW-0812">Transmembrane</keyword>
<reference evidence="9 10" key="1">
    <citation type="submission" date="2016-09" db="EMBL/GenBank/DDBJ databases">
        <authorList>
            <person name="Capua I."/>
            <person name="De Benedictis P."/>
            <person name="Joannis T."/>
            <person name="Lombin L.H."/>
            <person name="Cattoli G."/>
        </authorList>
    </citation>
    <scope>NUCLEOTIDE SEQUENCE [LARGE SCALE GENOMIC DNA]</scope>
    <source>
        <strain evidence="9 10">A7P-90m</strain>
    </source>
</reference>
<keyword evidence="2" id="KW-1003">Cell membrane</keyword>
<evidence type="ECO:0000256" key="5">
    <source>
        <dbReference type="ARBA" id="ARBA00023136"/>
    </source>
</evidence>
<keyword evidence="5 6" id="KW-0472">Membrane</keyword>
<dbReference type="AlphaFoldDB" id="A0A1G6GLY7"/>
<evidence type="ECO:0000256" key="6">
    <source>
        <dbReference type="SAM" id="Phobius"/>
    </source>
</evidence>